<dbReference type="InterPro" id="IPR007267">
    <property type="entry name" value="GtrA_DPMS_TM"/>
</dbReference>
<feature type="domain" description="GtrA/DPMS transmembrane" evidence="10">
    <location>
        <begin position="250"/>
        <end position="367"/>
    </location>
</feature>
<dbReference type="RefSeq" id="WP_097063616.1">
    <property type="nucleotide sequence ID" value="NZ_OBMI01000002.1"/>
</dbReference>
<dbReference type="InterPro" id="IPR029044">
    <property type="entry name" value="Nucleotide-diphossugar_trans"/>
</dbReference>
<keyword evidence="5 8" id="KW-0812">Transmembrane</keyword>
<dbReference type="GO" id="GO:0000271">
    <property type="term" value="P:polysaccharide biosynthetic process"/>
    <property type="evidence" value="ECO:0007669"/>
    <property type="project" value="InterPro"/>
</dbReference>
<dbReference type="Pfam" id="PF04138">
    <property type="entry name" value="GtrA_DPMS_TM"/>
    <property type="match status" value="1"/>
</dbReference>
<reference evidence="11 12" key="1">
    <citation type="submission" date="2017-07" db="EMBL/GenBank/DDBJ databases">
        <authorList>
            <person name="Sun Z.S."/>
            <person name="Albrecht U."/>
            <person name="Echele G."/>
            <person name="Lee C.C."/>
        </authorList>
    </citation>
    <scope>NUCLEOTIDE SEQUENCE [LARGE SCALE GENOMIC DNA]</scope>
    <source>
        <strain evidence="11 12">CGMCC 1.12672</strain>
    </source>
</reference>
<evidence type="ECO:0000313" key="12">
    <source>
        <dbReference type="Proteomes" id="UP000219494"/>
    </source>
</evidence>
<dbReference type="GO" id="GO:0009247">
    <property type="term" value="P:glycolipid biosynthetic process"/>
    <property type="evidence" value="ECO:0007669"/>
    <property type="project" value="TreeGrafter"/>
</dbReference>
<dbReference type="InterPro" id="IPR001173">
    <property type="entry name" value="Glyco_trans_2-like"/>
</dbReference>
<feature type="transmembrane region" description="Helical" evidence="8">
    <location>
        <begin position="247"/>
        <end position="268"/>
    </location>
</feature>
<protein>
    <submittedName>
        <fullName evidence="11">Dolichol-phosphate mannosyltransferase</fullName>
    </submittedName>
</protein>
<evidence type="ECO:0000259" key="9">
    <source>
        <dbReference type="Pfam" id="PF00535"/>
    </source>
</evidence>
<evidence type="ECO:0000256" key="8">
    <source>
        <dbReference type="SAM" id="Phobius"/>
    </source>
</evidence>
<dbReference type="SUPFAM" id="SSF53448">
    <property type="entry name" value="Nucleotide-diphospho-sugar transferases"/>
    <property type="match status" value="1"/>
</dbReference>
<comment type="subcellular location">
    <subcellularLocation>
        <location evidence="1">Membrane</location>
        <topology evidence="1">Multi-pass membrane protein</topology>
    </subcellularLocation>
</comment>
<evidence type="ECO:0000256" key="1">
    <source>
        <dbReference type="ARBA" id="ARBA00004141"/>
    </source>
</evidence>
<keyword evidence="6 8" id="KW-1133">Transmembrane helix</keyword>
<feature type="transmembrane region" description="Helical" evidence="8">
    <location>
        <begin position="341"/>
        <end position="360"/>
    </location>
</feature>
<evidence type="ECO:0000259" key="10">
    <source>
        <dbReference type="Pfam" id="PF04138"/>
    </source>
</evidence>
<dbReference type="InterPro" id="IPR039528">
    <property type="entry name" value="DPM1-like"/>
</dbReference>
<dbReference type="Proteomes" id="UP000219494">
    <property type="component" value="Unassembled WGS sequence"/>
</dbReference>
<dbReference type="CDD" id="cd06442">
    <property type="entry name" value="DPM1_like"/>
    <property type="match status" value="1"/>
</dbReference>
<evidence type="ECO:0000313" key="11">
    <source>
        <dbReference type="EMBL" id="SOB86614.1"/>
    </source>
</evidence>
<keyword evidence="12" id="KW-1185">Reference proteome</keyword>
<keyword evidence="3 11" id="KW-0328">Glycosyltransferase</keyword>
<dbReference type="Pfam" id="PF00535">
    <property type="entry name" value="Glycos_transf_2"/>
    <property type="match status" value="1"/>
</dbReference>
<comment type="similarity">
    <text evidence="2">Belongs to the glycosyltransferase 2 family.</text>
</comment>
<name>A0A285QYI8_9SPHN</name>
<sequence length="370" mass="40047">MSDAATPRAPAEVAIVVPTFNEVGNVARLADALRSALGELAYEVVFVDDDSTDGTRDAVAAIARADPRFRLLHRIGRRGLSTAVIEGMLSTTAPIVAVIDADLQHDERLLPDMVALLRAGEADVAVGSRYMAGGGVGTWDARRQRVSGLATRLARLITAADLSDPMSGFFAITRPALDGAVRDLSGQGYKILLDLLASSPTRLRIRELPYSFRNREAGESKLDTLIVWEYLLLLIDKLIGHIVPARFVSFMFIGGVGVFVHMGVLASLNALGTRFLVAQSVATGVAMVFNFFVNNQLTYRDRRLRGTWPVLRGLVTFMLVCAFGAVANVGIAEYLFADYAYGWFSAGLAGILVGAVWNYAASSVFTWRSR</sequence>
<dbReference type="PANTHER" id="PTHR43398">
    <property type="entry name" value="DOLICHOL-PHOSPHATE MANNOSYLTRANSFERASE SUBUNIT 1"/>
    <property type="match status" value="1"/>
</dbReference>
<feature type="transmembrane region" description="Helical" evidence="8">
    <location>
        <begin position="314"/>
        <end position="335"/>
    </location>
</feature>
<evidence type="ECO:0000256" key="2">
    <source>
        <dbReference type="ARBA" id="ARBA00006739"/>
    </source>
</evidence>
<evidence type="ECO:0000256" key="3">
    <source>
        <dbReference type="ARBA" id="ARBA00022676"/>
    </source>
</evidence>
<organism evidence="11 12">
    <name type="scientific">Sphingomonas guangdongensis</name>
    <dbReference type="NCBI Taxonomy" id="1141890"/>
    <lineage>
        <taxon>Bacteria</taxon>
        <taxon>Pseudomonadati</taxon>
        <taxon>Pseudomonadota</taxon>
        <taxon>Alphaproteobacteria</taxon>
        <taxon>Sphingomonadales</taxon>
        <taxon>Sphingomonadaceae</taxon>
        <taxon>Sphingomonas</taxon>
    </lineage>
</organism>
<keyword evidence="4 11" id="KW-0808">Transferase</keyword>
<evidence type="ECO:0000256" key="4">
    <source>
        <dbReference type="ARBA" id="ARBA00022679"/>
    </source>
</evidence>
<dbReference type="GO" id="GO:0004582">
    <property type="term" value="F:dolichyl-phosphate beta-D-mannosyltransferase activity"/>
    <property type="evidence" value="ECO:0007669"/>
    <property type="project" value="InterPro"/>
</dbReference>
<dbReference type="Gene3D" id="3.90.550.10">
    <property type="entry name" value="Spore Coat Polysaccharide Biosynthesis Protein SpsA, Chain A"/>
    <property type="match status" value="1"/>
</dbReference>
<dbReference type="AlphaFoldDB" id="A0A285QYI8"/>
<evidence type="ECO:0000256" key="6">
    <source>
        <dbReference type="ARBA" id="ARBA00022989"/>
    </source>
</evidence>
<proteinExistence type="inferred from homology"/>
<dbReference type="PANTHER" id="PTHR43398:SF1">
    <property type="entry name" value="DOLICHOL-PHOSPHATE MANNOSYLTRANSFERASE SUBUNIT 1"/>
    <property type="match status" value="1"/>
</dbReference>
<dbReference type="OrthoDB" id="9811222at2"/>
<accession>A0A285QYI8</accession>
<feature type="transmembrane region" description="Helical" evidence="8">
    <location>
        <begin position="274"/>
        <end position="293"/>
    </location>
</feature>
<dbReference type="GO" id="GO:0016020">
    <property type="term" value="C:membrane"/>
    <property type="evidence" value="ECO:0007669"/>
    <property type="project" value="UniProtKB-SubCell"/>
</dbReference>
<keyword evidence="7 8" id="KW-0472">Membrane</keyword>
<evidence type="ECO:0000256" key="5">
    <source>
        <dbReference type="ARBA" id="ARBA00022692"/>
    </source>
</evidence>
<dbReference type="EMBL" id="OBMI01000002">
    <property type="protein sequence ID" value="SOB86614.1"/>
    <property type="molecule type" value="Genomic_DNA"/>
</dbReference>
<gene>
    <name evidence="11" type="ORF">SAMN06297144_1721</name>
</gene>
<evidence type="ECO:0000256" key="7">
    <source>
        <dbReference type="ARBA" id="ARBA00023136"/>
    </source>
</evidence>
<feature type="domain" description="Glycosyltransferase 2-like" evidence="9">
    <location>
        <begin position="15"/>
        <end position="177"/>
    </location>
</feature>